<sequence length="383" mass="42877">MSRSLRNAVKRHSVWSQPGLRTRSLALEKQKEVVTPERISQTLKEKKGDGGLHNLMNAKALTGEHKLLAGTSEELMSRNVLTKAQQERKIWMPVRGKACERAAFILKPEGMHLFSTGVLGIVEVARTLSFYQGQHIRKSTVKQARLLNQIRFSSPVAKGLAPLLPFSVRRISSQSALAAREQSGRHERSESGITTQEDPFDTLTDKIPERPVSVAEGASYSVVILAGLAVAGAAAYAVFKELIFEPKEYELLLLRVIQTSSRHVRLHIWYKVFGKALDRVKTDMQIAGRLGSPISGYGQESQNRAARQRISNRAWVDEDGVERVEVMFHIRGPGGAGKVYCEMFKDPEDKTWKYTYLIVDVTNPTPKRFLLESYVPEVKLSPA</sequence>
<reference evidence="11" key="1">
    <citation type="submission" date="2016-03" db="EMBL/GenBank/DDBJ databases">
        <title>Mechanisms controlling the formation of the plant cell surface in tip-growing cells are functionally conserved among land plants.</title>
        <authorList>
            <person name="Honkanen S."/>
            <person name="Jones V.A."/>
            <person name="Morieri G."/>
            <person name="Champion C."/>
            <person name="Hetherington A.J."/>
            <person name="Kelly S."/>
            <person name="Saint-Marcoux D."/>
            <person name="Proust H."/>
            <person name="Prescott H."/>
            <person name="Dolan L."/>
        </authorList>
    </citation>
    <scope>NUCLEOTIDE SEQUENCE [LARGE SCALE GENOMIC DNA]</scope>
    <source>
        <tissue evidence="11">Whole gametophyte</tissue>
    </source>
</reference>
<gene>
    <name evidence="11" type="ORF">AXG93_203s1190</name>
</gene>
<dbReference type="FunFam" id="3.10.450.320:FF:000002">
    <property type="entry name" value="Mitochondrial import inner membrane translocase subunit tim21"/>
    <property type="match status" value="1"/>
</dbReference>
<comment type="subunit">
    <text evidence="9">Component of the TIM23 complex.</text>
</comment>
<protein>
    <recommendedName>
        <fullName evidence="9">Mitochondrial import inner membrane translocase subunit Tim21</fullName>
    </recommendedName>
</protein>
<keyword evidence="12" id="KW-1185">Reference proteome</keyword>
<dbReference type="AlphaFoldDB" id="A0A176VLG7"/>
<feature type="region of interest" description="Disordered" evidence="10">
    <location>
        <begin position="179"/>
        <end position="205"/>
    </location>
</feature>
<proteinExistence type="inferred from homology"/>
<keyword evidence="8 9" id="KW-0472">Membrane</keyword>
<evidence type="ECO:0000256" key="7">
    <source>
        <dbReference type="ARBA" id="ARBA00023128"/>
    </source>
</evidence>
<keyword evidence="4 9" id="KW-0999">Mitochondrion inner membrane</keyword>
<evidence type="ECO:0000256" key="3">
    <source>
        <dbReference type="ARBA" id="ARBA00022692"/>
    </source>
</evidence>
<keyword evidence="9" id="KW-0813">Transport</keyword>
<evidence type="ECO:0000256" key="9">
    <source>
        <dbReference type="RuleBase" id="RU367142"/>
    </source>
</evidence>
<dbReference type="PANTHER" id="PTHR13032:SF6">
    <property type="entry name" value="MITOCHONDRIAL IMPORT INNER MEMBRANE TRANSLOCASE SUBUNIT TIM21"/>
    <property type="match status" value="1"/>
</dbReference>
<keyword evidence="7 9" id="KW-0496">Mitochondrion</keyword>
<comment type="subcellular location">
    <subcellularLocation>
        <location evidence="1 9">Mitochondrion inner membrane</location>
        <topology evidence="1 9">Single-pass membrane protein</topology>
    </subcellularLocation>
</comment>
<evidence type="ECO:0000256" key="8">
    <source>
        <dbReference type="ARBA" id="ARBA00023136"/>
    </source>
</evidence>
<dbReference type="InterPro" id="IPR013261">
    <property type="entry name" value="Tim21"/>
</dbReference>
<evidence type="ECO:0000313" key="11">
    <source>
        <dbReference type="EMBL" id="OAE20785.1"/>
    </source>
</evidence>
<accession>A0A176VLG7</accession>
<name>A0A176VLG7_MARPO</name>
<comment type="similarity">
    <text evidence="2 9">Belongs to the TIM21 family.</text>
</comment>
<dbReference type="InterPro" id="IPR038552">
    <property type="entry name" value="Tim21_IMS_sf"/>
</dbReference>
<organism evidence="11 12">
    <name type="scientific">Marchantia polymorpha subsp. ruderalis</name>
    <dbReference type="NCBI Taxonomy" id="1480154"/>
    <lineage>
        <taxon>Eukaryota</taxon>
        <taxon>Viridiplantae</taxon>
        <taxon>Streptophyta</taxon>
        <taxon>Embryophyta</taxon>
        <taxon>Marchantiophyta</taxon>
        <taxon>Marchantiopsida</taxon>
        <taxon>Marchantiidae</taxon>
        <taxon>Marchantiales</taxon>
        <taxon>Marchantiaceae</taxon>
        <taxon>Marchantia</taxon>
    </lineage>
</organism>
<evidence type="ECO:0000256" key="6">
    <source>
        <dbReference type="ARBA" id="ARBA00022989"/>
    </source>
</evidence>
<comment type="caution">
    <text evidence="11">The sequence shown here is derived from an EMBL/GenBank/DDBJ whole genome shotgun (WGS) entry which is preliminary data.</text>
</comment>
<evidence type="ECO:0000256" key="4">
    <source>
        <dbReference type="ARBA" id="ARBA00022792"/>
    </source>
</evidence>
<dbReference type="GO" id="GO:0005744">
    <property type="term" value="C:TIM23 mitochondrial import inner membrane translocase complex"/>
    <property type="evidence" value="ECO:0007669"/>
    <property type="project" value="UniProtKB-UniRule"/>
</dbReference>
<keyword evidence="5" id="KW-0809">Transit peptide</keyword>
<evidence type="ECO:0000256" key="10">
    <source>
        <dbReference type="SAM" id="MobiDB-lite"/>
    </source>
</evidence>
<feature type="transmembrane region" description="Helical" evidence="9">
    <location>
        <begin position="218"/>
        <end position="239"/>
    </location>
</feature>
<keyword evidence="6 9" id="KW-1133">Transmembrane helix</keyword>
<keyword evidence="9" id="KW-0811">Translocation</keyword>
<comment type="function">
    <text evidence="9">Essential component of the TIM23 complex, a complex that mediates the translocation of transit peptide-containing proteins across the mitochondrial inner membrane.</text>
</comment>
<evidence type="ECO:0000313" key="12">
    <source>
        <dbReference type="Proteomes" id="UP000077202"/>
    </source>
</evidence>
<evidence type="ECO:0000256" key="5">
    <source>
        <dbReference type="ARBA" id="ARBA00022946"/>
    </source>
</evidence>
<dbReference type="GO" id="GO:0030150">
    <property type="term" value="P:protein import into mitochondrial matrix"/>
    <property type="evidence" value="ECO:0007669"/>
    <property type="project" value="UniProtKB-UniRule"/>
</dbReference>
<evidence type="ECO:0000256" key="1">
    <source>
        <dbReference type="ARBA" id="ARBA00004434"/>
    </source>
</evidence>
<dbReference type="Proteomes" id="UP000077202">
    <property type="component" value="Unassembled WGS sequence"/>
</dbReference>
<evidence type="ECO:0000256" key="2">
    <source>
        <dbReference type="ARBA" id="ARBA00010867"/>
    </source>
</evidence>
<dbReference type="Gene3D" id="3.10.450.320">
    <property type="entry name" value="Mitochondrial import inner membrane translocase subunit Tim21"/>
    <property type="match status" value="1"/>
</dbReference>
<dbReference type="Pfam" id="PF08294">
    <property type="entry name" value="TIM21"/>
    <property type="match status" value="1"/>
</dbReference>
<dbReference type="PANTHER" id="PTHR13032">
    <property type="entry name" value="MITOCHONDRIAL IMPORT INNER MEMBRANE TRANSLOCASE SUBUNIT TIM21"/>
    <property type="match status" value="1"/>
</dbReference>
<keyword evidence="3 9" id="KW-0812">Transmembrane</keyword>
<keyword evidence="9" id="KW-0653">Protein transport</keyword>
<dbReference type="EMBL" id="LVLJ01003586">
    <property type="protein sequence ID" value="OAE20785.1"/>
    <property type="molecule type" value="Genomic_DNA"/>
</dbReference>